<dbReference type="SUPFAM" id="SSF56112">
    <property type="entry name" value="Protein kinase-like (PK-like)"/>
    <property type="match status" value="1"/>
</dbReference>
<dbReference type="AlphaFoldDB" id="A0A2T5MDY0"/>
<dbReference type="InterPro" id="IPR011009">
    <property type="entry name" value="Kinase-like_dom_sf"/>
</dbReference>
<gene>
    <name evidence="1" type="ORF">CJD38_12980</name>
</gene>
<keyword evidence="2" id="KW-1185">Reference proteome</keyword>
<accession>A0A2T5MDY0</accession>
<proteinExistence type="predicted"/>
<organism evidence="1 2">
    <name type="scientific">Stenotrophobium rhamnosiphilum</name>
    <dbReference type="NCBI Taxonomy" id="2029166"/>
    <lineage>
        <taxon>Bacteria</taxon>
        <taxon>Pseudomonadati</taxon>
        <taxon>Pseudomonadota</taxon>
        <taxon>Gammaproteobacteria</taxon>
        <taxon>Nevskiales</taxon>
        <taxon>Nevskiaceae</taxon>
        <taxon>Stenotrophobium</taxon>
    </lineage>
</organism>
<dbReference type="RefSeq" id="WP_107941129.1">
    <property type="nucleotide sequence ID" value="NZ_QANS01000005.1"/>
</dbReference>
<evidence type="ECO:0008006" key="3">
    <source>
        <dbReference type="Google" id="ProtNLM"/>
    </source>
</evidence>
<dbReference type="EMBL" id="QANS01000005">
    <property type="protein sequence ID" value="PTU30757.1"/>
    <property type="molecule type" value="Genomic_DNA"/>
</dbReference>
<sequence length="431" mass="48452">MSNAQWVQGDSLGILIPACSEALREGGVEYLTKAFRASGALASDNQVVRITQFEECHGGSTGRKRFLSLEYAKPDVELPTQLFVKFSRDFDDVIRDRAKNQLDAEVRLALLSRTEGFPLSVPSCLYADYNSESGTGILITERIAFGKGNIEPLCEKCLDAEMTDPLAHYKALLKAVAGLAGTHKAGRLASNVSALFPFDAAAASANDRIRYTEQQLLNRVARYAEFSTKYPQLFPANVITPTFIEQLKKDIPRFIEHELTIKRFLYSNPEFIALCHWNANVDNAWFWRDGQGELHCGLIDWGRVGQMSVAHALFGALSAAEVELWDRHLEELLVHFADEFHRCGGPTLDVEELKTHLLLFVALMGLAWLMDAPALIEKQIPDLASIKDRFDPKFRSNETARVQLQMMSNVLNLWQKRDFGKLLDNLVEQVF</sequence>
<protein>
    <recommendedName>
        <fullName evidence="3">Aminoglycoside phosphotransferase domain-containing protein</fullName>
    </recommendedName>
</protein>
<comment type="caution">
    <text evidence="1">The sequence shown here is derived from an EMBL/GenBank/DDBJ whole genome shotgun (WGS) entry which is preliminary data.</text>
</comment>
<reference evidence="1 2" key="1">
    <citation type="submission" date="2018-04" db="EMBL/GenBank/DDBJ databases">
        <title>Novel species isolated from glacier.</title>
        <authorList>
            <person name="Liu Q."/>
            <person name="Xin Y.-H."/>
        </authorList>
    </citation>
    <scope>NUCLEOTIDE SEQUENCE [LARGE SCALE GENOMIC DNA]</scope>
    <source>
        <strain evidence="1 2">GT1R17</strain>
    </source>
</reference>
<dbReference type="OrthoDB" id="4602230at2"/>
<dbReference type="Proteomes" id="UP000244248">
    <property type="component" value="Unassembled WGS sequence"/>
</dbReference>
<name>A0A2T5MDY0_9GAMM</name>
<evidence type="ECO:0000313" key="1">
    <source>
        <dbReference type="EMBL" id="PTU30757.1"/>
    </source>
</evidence>
<evidence type="ECO:0000313" key="2">
    <source>
        <dbReference type="Proteomes" id="UP000244248"/>
    </source>
</evidence>